<accession>A0A8J4AKW3</accession>
<keyword evidence="3" id="KW-1185">Reference proteome</keyword>
<name>A0A8J4AKW3_9ACTN</name>
<dbReference type="Proteomes" id="UP000614996">
    <property type="component" value="Unassembled WGS sequence"/>
</dbReference>
<feature type="region of interest" description="Disordered" evidence="1">
    <location>
        <begin position="1"/>
        <end position="100"/>
    </location>
</feature>
<evidence type="ECO:0000256" key="1">
    <source>
        <dbReference type="SAM" id="MobiDB-lite"/>
    </source>
</evidence>
<organism evidence="2 3">
    <name type="scientific">Actinocatenispora comari</name>
    <dbReference type="NCBI Taxonomy" id="2807577"/>
    <lineage>
        <taxon>Bacteria</taxon>
        <taxon>Bacillati</taxon>
        <taxon>Actinomycetota</taxon>
        <taxon>Actinomycetes</taxon>
        <taxon>Micromonosporales</taxon>
        <taxon>Micromonosporaceae</taxon>
        <taxon>Actinocatenispora</taxon>
    </lineage>
</organism>
<sequence length="100" mass="10564">MFAHKAEGRPCAGFALGRTDNAVSGQRGPPQSARGIRKQVLAQTLDNPRHYHTIGRPSRDQGPGIKPDVDHAKRGNCAAAGPRSSRSVALSGVLPVPFNT</sequence>
<comment type="caution">
    <text evidence="2">The sequence shown here is derived from an EMBL/GenBank/DDBJ whole genome shotgun (WGS) entry which is preliminary data.</text>
</comment>
<gene>
    <name evidence="2" type="ORF">NUM_58720</name>
</gene>
<dbReference type="AlphaFoldDB" id="A0A8J4AKW3"/>
<evidence type="ECO:0000313" key="2">
    <source>
        <dbReference type="EMBL" id="GIL30618.1"/>
    </source>
</evidence>
<dbReference type="EMBL" id="BOPO01000125">
    <property type="protein sequence ID" value="GIL30618.1"/>
    <property type="molecule type" value="Genomic_DNA"/>
</dbReference>
<evidence type="ECO:0000313" key="3">
    <source>
        <dbReference type="Proteomes" id="UP000614996"/>
    </source>
</evidence>
<reference evidence="3" key="1">
    <citation type="journal article" date="2021" name="Int. J. Syst. Evol. Microbiol.">
        <title>Actinocatenispora comari sp. nov., an endophytic actinomycete isolated from aerial parts of Comarum salesowianum.</title>
        <authorList>
            <person name="Oyunbileg N."/>
            <person name="Iizaka Y."/>
            <person name="Hamada M."/>
            <person name="Davaapurev B.O."/>
            <person name="Fukumoto A."/>
            <person name="Tsetseg B."/>
            <person name="Kato F."/>
            <person name="Tamura T."/>
            <person name="Batkhuu J."/>
            <person name="Anzai Y."/>
        </authorList>
    </citation>
    <scope>NUCLEOTIDE SEQUENCE [LARGE SCALE GENOMIC DNA]</scope>
    <source>
        <strain evidence="3">NUM-2625</strain>
    </source>
</reference>
<proteinExistence type="predicted"/>
<protein>
    <submittedName>
        <fullName evidence="2">Uncharacterized protein</fullName>
    </submittedName>
</protein>